<reference evidence="3" key="1">
    <citation type="journal article" date="2019" name="Int. J. Syst. Evol. Microbiol.">
        <title>The Global Catalogue of Microorganisms (GCM) 10K type strain sequencing project: providing services to taxonomists for standard genome sequencing and annotation.</title>
        <authorList>
            <consortium name="The Broad Institute Genomics Platform"/>
            <consortium name="The Broad Institute Genome Sequencing Center for Infectious Disease"/>
            <person name="Wu L."/>
            <person name="Ma J."/>
        </authorList>
    </citation>
    <scope>NUCLEOTIDE SEQUENCE [LARGE SCALE GENOMIC DNA]</scope>
    <source>
        <strain evidence="3">CGMCC 4.7178</strain>
    </source>
</reference>
<evidence type="ECO:0000313" key="3">
    <source>
        <dbReference type="Proteomes" id="UP000631535"/>
    </source>
</evidence>
<accession>A0ABQ2MRV2</accession>
<gene>
    <name evidence="2" type="ORF">GCM10012287_50100</name>
</gene>
<dbReference type="Proteomes" id="UP000631535">
    <property type="component" value="Unassembled WGS sequence"/>
</dbReference>
<proteinExistence type="predicted"/>
<sequence>MRFTGALQQIQARAGAVGGLDWLVQIGSTTVRAHQYAADTGRGWGRYGHDETDDHAPSADSEAG</sequence>
<organism evidence="2 3">
    <name type="scientific">Streptomyces daqingensis</name>
    <dbReference type="NCBI Taxonomy" id="1472640"/>
    <lineage>
        <taxon>Bacteria</taxon>
        <taxon>Bacillati</taxon>
        <taxon>Actinomycetota</taxon>
        <taxon>Actinomycetes</taxon>
        <taxon>Kitasatosporales</taxon>
        <taxon>Streptomycetaceae</taxon>
        <taxon>Streptomyces</taxon>
    </lineage>
</organism>
<name>A0ABQ2MRV2_9ACTN</name>
<keyword evidence="3" id="KW-1185">Reference proteome</keyword>
<protein>
    <submittedName>
        <fullName evidence="2">Uncharacterized protein</fullName>
    </submittedName>
</protein>
<feature type="region of interest" description="Disordered" evidence="1">
    <location>
        <begin position="40"/>
        <end position="64"/>
    </location>
</feature>
<evidence type="ECO:0000313" key="2">
    <source>
        <dbReference type="EMBL" id="GGO56461.1"/>
    </source>
</evidence>
<comment type="caution">
    <text evidence="2">The sequence shown here is derived from an EMBL/GenBank/DDBJ whole genome shotgun (WGS) entry which is preliminary data.</text>
</comment>
<feature type="compositionally biased region" description="Basic and acidic residues" evidence="1">
    <location>
        <begin position="47"/>
        <end position="57"/>
    </location>
</feature>
<dbReference type="EMBL" id="BMMP01000020">
    <property type="protein sequence ID" value="GGO56461.1"/>
    <property type="molecule type" value="Genomic_DNA"/>
</dbReference>
<dbReference type="RefSeq" id="WP_189039462.1">
    <property type="nucleotide sequence ID" value="NZ_BMMP01000020.1"/>
</dbReference>
<evidence type="ECO:0000256" key="1">
    <source>
        <dbReference type="SAM" id="MobiDB-lite"/>
    </source>
</evidence>